<dbReference type="EMBL" id="JACDTQ010002604">
    <property type="protein sequence ID" value="KAF5916979.1"/>
    <property type="molecule type" value="Genomic_DNA"/>
</dbReference>
<evidence type="ECO:0000313" key="4">
    <source>
        <dbReference type="Proteomes" id="UP000551758"/>
    </source>
</evidence>
<keyword evidence="2" id="KW-1133">Transmembrane helix</keyword>
<reference evidence="3 4" key="1">
    <citation type="journal article" date="2020" name="Mol. Biol. Evol.">
        <title>Interspecific Gene Flow and the Evolution of Specialization in Black and White Rhinoceros.</title>
        <authorList>
            <person name="Moodley Y."/>
            <person name="Westbury M.V."/>
            <person name="Russo I.M."/>
            <person name="Gopalakrishnan S."/>
            <person name="Rakotoarivelo A."/>
            <person name="Olsen R.A."/>
            <person name="Prost S."/>
            <person name="Tunstall T."/>
            <person name="Ryder O.A."/>
            <person name="Dalen L."/>
            <person name="Bruford M.W."/>
        </authorList>
    </citation>
    <scope>NUCLEOTIDE SEQUENCE [LARGE SCALE GENOMIC DNA]</scope>
    <source>
        <strain evidence="3">SBR-YM</strain>
        <tissue evidence="3">Skin</tissue>
    </source>
</reference>
<organism evidence="3 4">
    <name type="scientific">Diceros bicornis minor</name>
    <name type="common">South-central black rhinoceros</name>
    <dbReference type="NCBI Taxonomy" id="77932"/>
    <lineage>
        <taxon>Eukaryota</taxon>
        <taxon>Metazoa</taxon>
        <taxon>Chordata</taxon>
        <taxon>Craniata</taxon>
        <taxon>Vertebrata</taxon>
        <taxon>Euteleostomi</taxon>
        <taxon>Mammalia</taxon>
        <taxon>Eutheria</taxon>
        <taxon>Laurasiatheria</taxon>
        <taxon>Perissodactyla</taxon>
        <taxon>Rhinocerotidae</taxon>
        <taxon>Diceros</taxon>
    </lineage>
</organism>
<dbReference type="AlphaFoldDB" id="A0A7J7EMK1"/>
<accession>A0A7J7EMK1</accession>
<keyword evidence="4" id="KW-1185">Reference proteome</keyword>
<sequence>MGVKEGHLEGDLPHQRTSNPFPPSSPSPGSRWCRVCRKTILWQPQCRLDSFILMYMAGFILIVLGILRFQARHSPRRP</sequence>
<evidence type="ECO:0000256" key="2">
    <source>
        <dbReference type="SAM" id="Phobius"/>
    </source>
</evidence>
<feature type="compositionally biased region" description="Basic and acidic residues" evidence="1">
    <location>
        <begin position="1"/>
        <end position="14"/>
    </location>
</feature>
<evidence type="ECO:0000256" key="1">
    <source>
        <dbReference type="SAM" id="MobiDB-lite"/>
    </source>
</evidence>
<feature type="region of interest" description="Disordered" evidence="1">
    <location>
        <begin position="1"/>
        <end position="30"/>
    </location>
</feature>
<comment type="caution">
    <text evidence="3">The sequence shown here is derived from an EMBL/GenBank/DDBJ whole genome shotgun (WGS) entry which is preliminary data.</text>
</comment>
<name>A0A7J7EMK1_DICBM</name>
<gene>
    <name evidence="3" type="ORF">HPG69_013901</name>
</gene>
<keyword evidence="2" id="KW-0472">Membrane</keyword>
<dbReference type="Proteomes" id="UP000551758">
    <property type="component" value="Unassembled WGS sequence"/>
</dbReference>
<proteinExistence type="predicted"/>
<keyword evidence="2" id="KW-0812">Transmembrane</keyword>
<evidence type="ECO:0000313" key="3">
    <source>
        <dbReference type="EMBL" id="KAF5916979.1"/>
    </source>
</evidence>
<protein>
    <submittedName>
        <fullName evidence="3">Uncharacterized protein</fullName>
    </submittedName>
</protein>
<feature type="transmembrane region" description="Helical" evidence="2">
    <location>
        <begin position="51"/>
        <end position="69"/>
    </location>
</feature>